<dbReference type="PRINTS" id="PR00126">
    <property type="entry name" value="ATPASEGAMMA"/>
</dbReference>
<organism evidence="11 12">
    <name type="scientific">Candidatus Doudnabacteria bacterium RIFCSPLOWO2_01_FULL_44_21</name>
    <dbReference type="NCBI Taxonomy" id="1817841"/>
    <lineage>
        <taxon>Bacteria</taxon>
        <taxon>Candidatus Doudnaibacteriota</taxon>
    </lineage>
</organism>
<evidence type="ECO:0000256" key="5">
    <source>
        <dbReference type="ARBA" id="ARBA00022781"/>
    </source>
</evidence>
<dbReference type="AlphaFoldDB" id="A0A1F5PXQ6"/>
<evidence type="ECO:0000313" key="12">
    <source>
        <dbReference type="Proteomes" id="UP000177281"/>
    </source>
</evidence>
<dbReference type="InterPro" id="IPR035968">
    <property type="entry name" value="ATP_synth_F1_ATPase_gsu"/>
</dbReference>
<dbReference type="STRING" id="1817841.A3B10_01075"/>
<accession>A0A1F5PXQ6</accession>
<comment type="subunit">
    <text evidence="10">F-type ATPases have 2 components, CF(1) - the catalytic core - and CF(0) - the membrane proton channel. CF(1) has five subunits: alpha(3), beta(3), gamma(1), delta(1), epsilon(1). CF(0) has three main subunits: a, b and c.</text>
</comment>
<proteinExistence type="inferred from homology"/>
<dbReference type="PANTHER" id="PTHR11693">
    <property type="entry name" value="ATP SYNTHASE GAMMA CHAIN"/>
    <property type="match status" value="1"/>
</dbReference>
<keyword evidence="6 10" id="KW-0406">Ion transport</keyword>
<evidence type="ECO:0000256" key="9">
    <source>
        <dbReference type="ARBA" id="ARBA00023310"/>
    </source>
</evidence>
<dbReference type="EMBL" id="MFFB01000018">
    <property type="protein sequence ID" value="OGE94380.1"/>
    <property type="molecule type" value="Genomic_DNA"/>
</dbReference>
<dbReference type="GO" id="GO:0045259">
    <property type="term" value="C:proton-transporting ATP synthase complex"/>
    <property type="evidence" value="ECO:0007669"/>
    <property type="project" value="UniProtKB-KW"/>
</dbReference>
<evidence type="ECO:0000256" key="1">
    <source>
        <dbReference type="ARBA" id="ARBA00003456"/>
    </source>
</evidence>
<evidence type="ECO:0000256" key="10">
    <source>
        <dbReference type="HAMAP-Rule" id="MF_00815"/>
    </source>
</evidence>
<sequence length="291" mass="31822">MPSNSRDIRRRIKSVKNIGQITKAMELVSAAKMRKAQAAATASRPYAKLSGELLVNLAGRTGEANHPLMNRMIEKPGISPTKILAILITSDRGLAGAFNANVINQAFGLIKNEGSKRFDFITVGKKGSGVIKRIKSQIIAAFPVKDKTITINDARPIVQIAREEFIKGTYEKVFIIFSEFVSTLVQKPNILQLLPFSTAVDAKEQEEFLFEPSADDVLETAINRAVEFRIFQSLVEAAASEHSARMVAMRNANEAAGDLIDDLSLSYNQARQAGITRELSEISAAKLAMEG</sequence>
<keyword evidence="9 10" id="KW-0066">ATP synthesis</keyword>
<reference evidence="11 12" key="1">
    <citation type="journal article" date="2016" name="Nat. Commun.">
        <title>Thousands of microbial genomes shed light on interconnected biogeochemical processes in an aquifer system.</title>
        <authorList>
            <person name="Anantharaman K."/>
            <person name="Brown C.T."/>
            <person name="Hug L.A."/>
            <person name="Sharon I."/>
            <person name="Castelle C.J."/>
            <person name="Probst A.J."/>
            <person name="Thomas B.C."/>
            <person name="Singh A."/>
            <person name="Wilkins M.J."/>
            <person name="Karaoz U."/>
            <person name="Brodie E.L."/>
            <person name="Williams K.H."/>
            <person name="Hubbard S.S."/>
            <person name="Banfield J.F."/>
        </authorList>
    </citation>
    <scope>NUCLEOTIDE SEQUENCE [LARGE SCALE GENOMIC DNA]</scope>
</reference>
<keyword evidence="4 10" id="KW-0813">Transport</keyword>
<comment type="subcellular location">
    <subcellularLocation>
        <location evidence="10">Cell membrane</location>
        <topology evidence="10">Peripheral membrane protein</topology>
    </subcellularLocation>
    <subcellularLocation>
        <location evidence="2">Membrane</location>
        <topology evidence="2">Peripheral membrane protein</topology>
    </subcellularLocation>
</comment>
<evidence type="ECO:0000256" key="3">
    <source>
        <dbReference type="ARBA" id="ARBA00007681"/>
    </source>
</evidence>
<protein>
    <recommendedName>
        <fullName evidence="10">ATP synthase gamma chain</fullName>
    </recommendedName>
    <alternativeName>
        <fullName evidence="10">ATP synthase F1 sector gamma subunit</fullName>
    </alternativeName>
    <alternativeName>
        <fullName evidence="10">F-ATPase gamma subunit</fullName>
    </alternativeName>
</protein>
<evidence type="ECO:0000313" key="11">
    <source>
        <dbReference type="EMBL" id="OGE94380.1"/>
    </source>
</evidence>
<gene>
    <name evidence="10" type="primary">atpG</name>
    <name evidence="11" type="ORF">A3B10_01075</name>
</gene>
<dbReference type="PANTHER" id="PTHR11693:SF22">
    <property type="entry name" value="ATP SYNTHASE SUBUNIT GAMMA, MITOCHONDRIAL"/>
    <property type="match status" value="1"/>
</dbReference>
<dbReference type="SUPFAM" id="SSF52943">
    <property type="entry name" value="ATP synthase (F1-ATPase), gamma subunit"/>
    <property type="match status" value="1"/>
</dbReference>
<dbReference type="HAMAP" id="MF_00815">
    <property type="entry name" value="ATP_synth_gamma_bact"/>
    <property type="match status" value="1"/>
</dbReference>
<dbReference type="Gene3D" id="1.10.287.80">
    <property type="entry name" value="ATP synthase, gamma subunit, helix hairpin domain"/>
    <property type="match status" value="1"/>
</dbReference>
<evidence type="ECO:0000256" key="7">
    <source>
        <dbReference type="ARBA" id="ARBA00023136"/>
    </source>
</evidence>
<dbReference type="CDD" id="cd12151">
    <property type="entry name" value="F1-ATPase_gamma"/>
    <property type="match status" value="1"/>
</dbReference>
<evidence type="ECO:0000256" key="2">
    <source>
        <dbReference type="ARBA" id="ARBA00004170"/>
    </source>
</evidence>
<dbReference type="InterPro" id="IPR000131">
    <property type="entry name" value="ATP_synth_F1_gsu"/>
</dbReference>
<dbReference type="Proteomes" id="UP000177281">
    <property type="component" value="Unassembled WGS sequence"/>
</dbReference>
<keyword evidence="8 10" id="KW-0139">CF(1)</keyword>
<keyword evidence="10" id="KW-1003">Cell membrane</keyword>
<comment type="function">
    <text evidence="1 10">Produces ATP from ADP in the presence of a proton gradient across the membrane. The gamma chain is believed to be important in regulating ATPase activity and the flow of protons through the CF(0) complex.</text>
</comment>
<comment type="similarity">
    <text evidence="3 10">Belongs to the ATPase gamma chain family.</text>
</comment>
<keyword evidence="7 10" id="KW-0472">Membrane</keyword>
<dbReference type="GO" id="GO:0042777">
    <property type="term" value="P:proton motive force-driven plasma membrane ATP synthesis"/>
    <property type="evidence" value="ECO:0007669"/>
    <property type="project" value="UniProtKB-UniRule"/>
</dbReference>
<dbReference type="Pfam" id="PF00231">
    <property type="entry name" value="ATP-synt"/>
    <property type="match status" value="1"/>
</dbReference>
<dbReference type="Gene3D" id="3.40.1380.10">
    <property type="match status" value="1"/>
</dbReference>
<dbReference type="GO" id="GO:0005886">
    <property type="term" value="C:plasma membrane"/>
    <property type="evidence" value="ECO:0007669"/>
    <property type="project" value="UniProtKB-SubCell"/>
</dbReference>
<name>A0A1F5PXQ6_9BACT</name>
<evidence type="ECO:0000256" key="6">
    <source>
        <dbReference type="ARBA" id="ARBA00023065"/>
    </source>
</evidence>
<evidence type="ECO:0000256" key="4">
    <source>
        <dbReference type="ARBA" id="ARBA00022448"/>
    </source>
</evidence>
<dbReference type="GO" id="GO:0046933">
    <property type="term" value="F:proton-transporting ATP synthase activity, rotational mechanism"/>
    <property type="evidence" value="ECO:0007669"/>
    <property type="project" value="UniProtKB-UniRule"/>
</dbReference>
<dbReference type="GO" id="GO:0005524">
    <property type="term" value="F:ATP binding"/>
    <property type="evidence" value="ECO:0007669"/>
    <property type="project" value="UniProtKB-UniRule"/>
</dbReference>
<keyword evidence="5 10" id="KW-0375">Hydrogen ion transport</keyword>
<evidence type="ECO:0000256" key="8">
    <source>
        <dbReference type="ARBA" id="ARBA00023196"/>
    </source>
</evidence>
<dbReference type="NCBIfam" id="TIGR01146">
    <property type="entry name" value="ATPsyn_F1gamma"/>
    <property type="match status" value="1"/>
</dbReference>
<comment type="caution">
    <text evidence="11">The sequence shown here is derived from an EMBL/GenBank/DDBJ whole genome shotgun (WGS) entry which is preliminary data.</text>
</comment>